<sequence length="81" mass="9066">VTTILTSLTSVLHDGKEFNPKVLDPGHFLDESVNFRVTTSCFSQQKFYLKSVIDPKDIDTTPVVNGFASVPPFYEICFIPI</sequence>
<protein>
    <submittedName>
        <fullName evidence="1">Uncharacterized protein</fullName>
    </submittedName>
</protein>
<organism evidence="1 2">
    <name type="scientific">Cervus elaphus hippelaphus</name>
    <name type="common">European red deer</name>
    <dbReference type="NCBI Taxonomy" id="46360"/>
    <lineage>
        <taxon>Eukaryota</taxon>
        <taxon>Metazoa</taxon>
        <taxon>Chordata</taxon>
        <taxon>Craniata</taxon>
        <taxon>Vertebrata</taxon>
        <taxon>Euteleostomi</taxon>
        <taxon>Mammalia</taxon>
        <taxon>Eutheria</taxon>
        <taxon>Laurasiatheria</taxon>
        <taxon>Artiodactyla</taxon>
        <taxon>Ruminantia</taxon>
        <taxon>Pecora</taxon>
        <taxon>Cervidae</taxon>
        <taxon>Cervinae</taxon>
        <taxon>Cervus</taxon>
    </lineage>
</organism>
<reference evidence="1 2" key="1">
    <citation type="journal article" date="2018" name="Mol. Genet. Genomics">
        <title>The red deer Cervus elaphus genome CerEla1.0: sequencing, annotating, genes, and chromosomes.</title>
        <authorList>
            <person name="Bana N.A."/>
            <person name="Nyiri A."/>
            <person name="Nagy J."/>
            <person name="Frank K."/>
            <person name="Nagy T."/>
            <person name="Steger V."/>
            <person name="Schiller M."/>
            <person name="Lakatos P."/>
            <person name="Sugar L."/>
            <person name="Horn P."/>
            <person name="Barta E."/>
            <person name="Orosz L."/>
        </authorList>
    </citation>
    <scope>NUCLEOTIDE SEQUENCE [LARGE SCALE GENOMIC DNA]</scope>
    <source>
        <strain evidence="1">Hungarian</strain>
    </source>
</reference>
<evidence type="ECO:0000313" key="1">
    <source>
        <dbReference type="EMBL" id="OWK07421.1"/>
    </source>
</evidence>
<keyword evidence="2" id="KW-1185">Reference proteome</keyword>
<dbReference type="AlphaFoldDB" id="A0A212CN57"/>
<proteinExistence type="predicted"/>
<gene>
    <name evidence="1" type="ORF">Celaphus_00008518</name>
</gene>
<name>A0A212CN57_CEREH</name>
<evidence type="ECO:0000313" key="2">
    <source>
        <dbReference type="Proteomes" id="UP000242450"/>
    </source>
</evidence>
<dbReference type="Proteomes" id="UP000242450">
    <property type="component" value="Chromosome 15"/>
</dbReference>
<comment type="caution">
    <text evidence="1">The sequence shown here is derived from an EMBL/GenBank/DDBJ whole genome shotgun (WGS) entry which is preliminary data.</text>
</comment>
<dbReference type="OrthoDB" id="2789670at2759"/>
<feature type="non-terminal residue" evidence="1">
    <location>
        <position position="1"/>
    </location>
</feature>
<accession>A0A212CN57</accession>
<dbReference type="EMBL" id="MKHE01000015">
    <property type="protein sequence ID" value="OWK07421.1"/>
    <property type="molecule type" value="Genomic_DNA"/>
</dbReference>